<accession>A0AAN0N621</accession>
<name>A0AAN0N621_9BACU</name>
<organism evidence="1">
    <name type="scientific">Nesodiprion zhejiangensis nucleopolyhedrovirus</name>
    <dbReference type="NCBI Taxonomy" id="3135970"/>
    <lineage>
        <taxon>Viruses</taxon>
        <taxon>Viruses incertae sedis</taxon>
        <taxon>Naldaviricetes</taxon>
        <taxon>Lefavirales</taxon>
        <taxon>Baculoviridae</taxon>
    </lineage>
</organism>
<protein>
    <submittedName>
        <fullName evidence="1">Late expression factor 2</fullName>
    </submittedName>
</protein>
<sequence length="198" mass="23429">MENEIKYIKSVDDLKRAQNDNLRDVYVHYTLYSGILTPLQTLDKSRLYVFVKNVNELKHKIVDDIKSSSKNQSYQRQRYTCFNTISGSSIDKICNIMKPPPCVRHALKMIDERPITHRFQQRFVVQTYMSHKYLCESCTDNECMNQILSELYRNEKKCMTQLKHCMNNKIKPYNCFKMQTLGLCNVDVKCLCTNLLSW</sequence>
<proteinExistence type="predicted"/>
<dbReference type="EMBL" id="OR723730">
    <property type="protein sequence ID" value="WYD57099.1"/>
    <property type="molecule type" value="Genomic_DNA"/>
</dbReference>
<reference evidence="1" key="1">
    <citation type="submission" date="2023-10" db="EMBL/GenBank/DDBJ databases">
        <authorList>
            <person name="Wang Q."/>
        </authorList>
    </citation>
    <scope>NUCLEOTIDE SEQUENCE</scope>
    <source>
        <strain evidence="1">BJZYA2014</strain>
    </source>
</reference>
<evidence type="ECO:0000313" key="1">
    <source>
        <dbReference type="EMBL" id="WYD57099.1"/>
    </source>
</evidence>
<gene>
    <name evidence="1" type="primary">lef2</name>
    <name evidence="1" type="ORF">NezhNPV_ORF54</name>
</gene>